<comment type="caution">
    <text evidence="2">The sequence shown here is derived from an EMBL/GenBank/DDBJ whole genome shotgun (WGS) entry which is preliminary data.</text>
</comment>
<feature type="domain" description="GST N-terminal" evidence="1">
    <location>
        <begin position="3"/>
        <end position="82"/>
    </location>
</feature>
<evidence type="ECO:0000313" key="3">
    <source>
        <dbReference type="Proteomes" id="UP000196086"/>
    </source>
</evidence>
<dbReference type="CDD" id="cd03196">
    <property type="entry name" value="GST_C_5"/>
    <property type="match status" value="1"/>
</dbReference>
<dbReference type="InterPro" id="IPR036282">
    <property type="entry name" value="Glutathione-S-Trfase_C_sf"/>
</dbReference>
<dbReference type="Proteomes" id="UP000196086">
    <property type="component" value="Unassembled WGS sequence"/>
</dbReference>
<evidence type="ECO:0000313" key="2">
    <source>
        <dbReference type="EMBL" id="OUJ03103.1"/>
    </source>
</evidence>
<dbReference type="EMBL" id="JOMQ01000017">
    <property type="protein sequence ID" value="OUJ03103.1"/>
    <property type="molecule type" value="Genomic_DNA"/>
</dbReference>
<dbReference type="CDD" id="cd03060">
    <property type="entry name" value="GST_N_Omega_like"/>
    <property type="match status" value="1"/>
</dbReference>
<dbReference type="Pfam" id="PF13417">
    <property type="entry name" value="GST_N_3"/>
    <property type="match status" value="1"/>
</dbReference>
<dbReference type="AlphaFoldDB" id="A0A1Z5YVZ5"/>
<dbReference type="InterPro" id="IPR050983">
    <property type="entry name" value="GST_Omega/HSP26"/>
</dbReference>
<gene>
    <name evidence="2" type="ORF">HK14_03585</name>
</gene>
<name>A0A1Z5YVZ5_9PROT</name>
<dbReference type="Gene3D" id="1.20.1050.10">
    <property type="match status" value="1"/>
</dbReference>
<dbReference type="GO" id="GO:0016740">
    <property type="term" value="F:transferase activity"/>
    <property type="evidence" value="ECO:0007669"/>
    <property type="project" value="UniProtKB-KW"/>
</dbReference>
<dbReference type="PANTHER" id="PTHR43968:SF6">
    <property type="entry name" value="GLUTATHIONE S-TRANSFERASE OMEGA"/>
    <property type="match status" value="1"/>
</dbReference>
<dbReference type="GO" id="GO:0005737">
    <property type="term" value="C:cytoplasm"/>
    <property type="evidence" value="ECO:0007669"/>
    <property type="project" value="TreeGrafter"/>
</dbReference>
<accession>A0A1Z5YVZ5</accession>
<dbReference type="InterPro" id="IPR036249">
    <property type="entry name" value="Thioredoxin-like_sf"/>
</dbReference>
<evidence type="ECO:0000259" key="1">
    <source>
        <dbReference type="PROSITE" id="PS50404"/>
    </source>
</evidence>
<dbReference type="OrthoDB" id="9813092at2"/>
<organism evidence="2 3">
    <name type="scientific">Acetobacter cibinongensis</name>
    <dbReference type="NCBI Taxonomy" id="146475"/>
    <lineage>
        <taxon>Bacteria</taxon>
        <taxon>Pseudomonadati</taxon>
        <taxon>Pseudomonadota</taxon>
        <taxon>Alphaproteobacteria</taxon>
        <taxon>Acetobacterales</taxon>
        <taxon>Acetobacteraceae</taxon>
        <taxon>Acetobacter</taxon>
    </lineage>
</organism>
<dbReference type="PROSITE" id="PS50404">
    <property type="entry name" value="GST_NTER"/>
    <property type="match status" value="1"/>
</dbReference>
<dbReference type="SUPFAM" id="SSF47616">
    <property type="entry name" value="GST C-terminal domain-like"/>
    <property type="match status" value="1"/>
</dbReference>
<dbReference type="RefSeq" id="WP_086650911.1">
    <property type="nucleotide sequence ID" value="NZ_JOMQ01000017.1"/>
</dbReference>
<keyword evidence="2" id="KW-0808">Transferase</keyword>
<dbReference type="Gene3D" id="3.40.30.10">
    <property type="entry name" value="Glutaredoxin"/>
    <property type="match status" value="1"/>
</dbReference>
<dbReference type="Pfam" id="PF13410">
    <property type="entry name" value="GST_C_2"/>
    <property type="match status" value="1"/>
</dbReference>
<reference evidence="2 3" key="1">
    <citation type="submission" date="2014-06" db="EMBL/GenBank/DDBJ databases">
        <authorList>
            <person name="Ju J."/>
            <person name="Zhang J."/>
        </authorList>
    </citation>
    <scope>NUCLEOTIDE SEQUENCE [LARGE SCALE GENOMIC DNA]</scope>
    <source>
        <strain evidence="2 3">DsW_47</strain>
    </source>
</reference>
<dbReference type="SUPFAM" id="SSF52833">
    <property type="entry name" value="Thioredoxin-like"/>
    <property type="match status" value="1"/>
</dbReference>
<dbReference type="PANTHER" id="PTHR43968">
    <property type="match status" value="1"/>
</dbReference>
<sequence length="209" mass="23907">MTNLPILYSFRRCPYAMRARLALLASQTDCEIREVKLAQKPPEMLALSPKGTVPVLVQPDGMVLEESLDIMMAALRHNDPLGWLSHYNSDLVLKNDTHFKFHLDRYKYSTRYNTDALEHRAEALGILNELERLFDPAYPFLGGQAMSLMDAALAPFVRQFAATDTVWFDAQRLPAIQRWLMAFTGSRLFERAMIRLPVWQAGDCPVFLT</sequence>
<proteinExistence type="predicted"/>
<protein>
    <submittedName>
        <fullName evidence="2">Glutathione S-transferase</fullName>
    </submittedName>
</protein>
<dbReference type="InterPro" id="IPR004045">
    <property type="entry name" value="Glutathione_S-Trfase_N"/>
</dbReference>